<dbReference type="InterPro" id="IPR005821">
    <property type="entry name" value="Ion_trans_dom"/>
</dbReference>
<dbReference type="FunFam" id="1.20.120.350:FF:000058">
    <property type="entry name" value="Sodium channel protein"/>
    <property type="match status" value="1"/>
</dbReference>
<evidence type="ECO:0000313" key="6">
    <source>
        <dbReference type="EnsemblMetazoa" id="AATE011963-PA.1"/>
    </source>
</evidence>
<comment type="subcellular location">
    <subcellularLocation>
        <location evidence="1">Membrane</location>
        <topology evidence="1">Multi-pass membrane protein</topology>
    </subcellularLocation>
</comment>
<dbReference type="InterPro" id="IPR043203">
    <property type="entry name" value="VGCC_Ca_Na"/>
</dbReference>
<organism evidence="6">
    <name type="scientific">Anopheles atroparvus</name>
    <name type="common">European mosquito</name>
    <dbReference type="NCBI Taxonomy" id="41427"/>
    <lineage>
        <taxon>Eukaryota</taxon>
        <taxon>Metazoa</taxon>
        <taxon>Ecdysozoa</taxon>
        <taxon>Arthropoda</taxon>
        <taxon>Hexapoda</taxon>
        <taxon>Insecta</taxon>
        <taxon>Pterygota</taxon>
        <taxon>Neoptera</taxon>
        <taxon>Endopterygota</taxon>
        <taxon>Diptera</taxon>
        <taxon>Nematocera</taxon>
        <taxon>Culicoidea</taxon>
        <taxon>Culicidae</taxon>
        <taxon>Anophelinae</taxon>
        <taxon>Anopheles</taxon>
    </lineage>
</organism>
<dbReference type="SUPFAM" id="SSF81324">
    <property type="entry name" value="Voltage-gated potassium channels"/>
    <property type="match status" value="1"/>
</dbReference>
<dbReference type="VEuPathDB" id="VectorBase:AATE011963"/>
<dbReference type="GO" id="GO:0005248">
    <property type="term" value="F:voltage-gated sodium channel activity"/>
    <property type="evidence" value="ECO:0007669"/>
    <property type="project" value="TreeGrafter"/>
</dbReference>
<protein>
    <recommendedName>
        <fullName evidence="5">Ion transport domain-containing protein</fullName>
    </recommendedName>
</protein>
<dbReference type="EnsemblMetazoa" id="AATE011963-RA">
    <property type="protein sequence ID" value="AATE011963-PA.1"/>
    <property type="gene ID" value="AATE011963"/>
</dbReference>
<dbReference type="GO" id="GO:0001518">
    <property type="term" value="C:voltage-gated sodium channel complex"/>
    <property type="evidence" value="ECO:0007669"/>
    <property type="project" value="TreeGrafter"/>
</dbReference>
<evidence type="ECO:0000256" key="3">
    <source>
        <dbReference type="ARBA" id="ARBA00022989"/>
    </source>
</evidence>
<dbReference type="InterPro" id="IPR027359">
    <property type="entry name" value="Volt_channel_dom_sf"/>
</dbReference>
<sequence>TFCVVSKRFRKNYIHRFTGTKSLFCFTPWSPTRRACVYLATNQFFDYFVMATILFNCIFLAMSETIEEAEYIFLAIYTSEMIIKMIAKGFILNKYTYLRNPWNWLDFVVITSGYATIALDVGNLAGLRTFRVLRALKTVSIMPGTWAAVKWVVYVAPLILSPLPPFSPAGLKTIINALLHSFKQLAEVMTLTIFCLMVFALFALQVSRTGRRLLPMSLTNIFLPPLRYTWGSCEISVSNIFQTIGRTLPTRNGTCK</sequence>
<dbReference type="PANTHER" id="PTHR10037">
    <property type="entry name" value="VOLTAGE-GATED CATION CHANNEL CALCIUM AND SODIUM"/>
    <property type="match status" value="1"/>
</dbReference>
<dbReference type="GO" id="GO:0086010">
    <property type="term" value="P:membrane depolarization during action potential"/>
    <property type="evidence" value="ECO:0007669"/>
    <property type="project" value="TreeGrafter"/>
</dbReference>
<dbReference type="AlphaFoldDB" id="A0A182J5X3"/>
<evidence type="ECO:0000256" key="4">
    <source>
        <dbReference type="ARBA" id="ARBA00023136"/>
    </source>
</evidence>
<keyword evidence="2" id="KW-0812">Transmembrane</keyword>
<dbReference type="PANTHER" id="PTHR10037:SF62">
    <property type="entry name" value="SODIUM CHANNEL PROTEIN 60E"/>
    <property type="match status" value="1"/>
</dbReference>
<dbReference type="Pfam" id="PF00520">
    <property type="entry name" value="Ion_trans"/>
    <property type="match status" value="1"/>
</dbReference>
<keyword evidence="4" id="KW-0472">Membrane</keyword>
<proteinExistence type="predicted"/>
<reference evidence="6" key="1">
    <citation type="submission" date="2022-08" db="UniProtKB">
        <authorList>
            <consortium name="EnsemblMetazoa"/>
        </authorList>
    </citation>
    <scope>IDENTIFICATION</scope>
    <source>
        <strain evidence="6">EBRO</strain>
    </source>
</reference>
<feature type="domain" description="Ion transport" evidence="5">
    <location>
        <begin position="43"/>
        <end position="159"/>
    </location>
</feature>
<keyword evidence="3" id="KW-1133">Transmembrane helix</keyword>
<evidence type="ECO:0000256" key="1">
    <source>
        <dbReference type="ARBA" id="ARBA00004141"/>
    </source>
</evidence>
<accession>A0A182J5X3</accession>
<evidence type="ECO:0000256" key="2">
    <source>
        <dbReference type="ARBA" id="ARBA00022692"/>
    </source>
</evidence>
<name>A0A182J5X3_ANOAO</name>
<evidence type="ECO:0000259" key="5">
    <source>
        <dbReference type="Pfam" id="PF00520"/>
    </source>
</evidence>
<dbReference type="Gene3D" id="1.20.120.350">
    <property type="entry name" value="Voltage-gated potassium channels. Chain C"/>
    <property type="match status" value="1"/>
</dbReference>
<dbReference type="STRING" id="41427.A0A182J5X3"/>
<dbReference type="GO" id="GO:0019228">
    <property type="term" value="P:neuronal action potential"/>
    <property type="evidence" value="ECO:0007669"/>
    <property type="project" value="TreeGrafter"/>
</dbReference>